<keyword evidence="2" id="KW-1185">Reference proteome</keyword>
<sequence>MTTTATKRLTWAPETPEDLIRVENGATFEVVDRDFPGEPTLASVLNVQI</sequence>
<protein>
    <submittedName>
        <fullName evidence="1">Uncharacterized protein</fullName>
    </submittedName>
</protein>
<accession>A0A5C5WV24</accession>
<dbReference type="EMBL" id="SJPI01000001">
    <property type="protein sequence ID" value="TWT54109.1"/>
    <property type="molecule type" value="Genomic_DNA"/>
</dbReference>
<evidence type="ECO:0000313" key="2">
    <source>
        <dbReference type="Proteomes" id="UP000316598"/>
    </source>
</evidence>
<dbReference type="Proteomes" id="UP000316598">
    <property type="component" value="Unassembled WGS sequence"/>
</dbReference>
<name>A0A5C5WV24_9BACT</name>
<evidence type="ECO:0000313" key="1">
    <source>
        <dbReference type="EMBL" id="TWT54109.1"/>
    </source>
</evidence>
<proteinExistence type="predicted"/>
<organism evidence="1 2">
    <name type="scientific">Rubripirellula amarantea</name>
    <dbReference type="NCBI Taxonomy" id="2527999"/>
    <lineage>
        <taxon>Bacteria</taxon>
        <taxon>Pseudomonadati</taxon>
        <taxon>Planctomycetota</taxon>
        <taxon>Planctomycetia</taxon>
        <taxon>Pirellulales</taxon>
        <taxon>Pirellulaceae</taxon>
        <taxon>Rubripirellula</taxon>
    </lineage>
</organism>
<dbReference type="AlphaFoldDB" id="A0A5C5WV24"/>
<gene>
    <name evidence="1" type="ORF">Pla22_17440</name>
</gene>
<reference evidence="1 2" key="1">
    <citation type="submission" date="2019-02" db="EMBL/GenBank/DDBJ databases">
        <title>Deep-cultivation of Planctomycetes and their phenomic and genomic characterization uncovers novel biology.</title>
        <authorList>
            <person name="Wiegand S."/>
            <person name="Jogler M."/>
            <person name="Boedeker C."/>
            <person name="Pinto D."/>
            <person name="Vollmers J."/>
            <person name="Rivas-Marin E."/>
            <person name="Kohn T."/>
            <person name="Peeters S.H."/>
            <person name="Heuer A."/>
            <person name="Rast P."/>
            <person name="Oberbeckmann S."/>
            <person name="Bunk B."/>
            <person name="Jeske O."/>
            <person name="Meyerdierks A."/>
            <person name="Storesund J.E."/>
            <person name="Kallscheuer N."/>
            <person name="Luecker S."/>
            <person name="Lage O.M."/>
            <person name="Pohl T."/>
            <person name="Merkel B.J."/>
            <person name="Hornburger P."/>
            <person name="Mueller R.-W."/>
            <person name="Bruemmer F."/>
            <person name="Labrenz M."/>
            <person name="Spormann A.M."/>
            <person name="Op Den Camp H."/>
            <person name="Overmann J."/>
            <person name="Amann R."/>
            <person name="Jetten M.S.M."/>
            <person name="Mascher T."/>
            <person name="Medema M.H."/>
            <person name="Devos D.P."/>
            <person name="Kaster A.-K."/>
            <person name="Ovreas L."/>
            <person name="Rohde M."/>
            <person name="Galperin M.Y."/>
            <person name="Jogler C."/>
        </authorList>
    </citation>
    <scope>NUCLEOTIDE SEQUENCE [LARGE SCALE GENOMIC DNA]</scope>
    <source>
        <strain evidence="1 2">Pla22</strain>
    </source>
</reference>
<comment type="caution">
    <text evidence="1">The sequence shown here is derived from an EMBL/GenBank/DDBJ whole genome shotgun (WGS) entry which is preliminary data.</text>
</comment>